<gene>
    <name evidence="2" type="primary">Piso0_003815</name>
    <name evidence="2" type="ORF">GNLVRS01_PISO0K03178g</name>
    <name evidence="3" type="ORF">GNLVRS01_PISO0L03179g</name>
</gene>
<reference evidence="4" key="2">
    <citation type="journal article" date="2012" name="G3 (Bethesda)">
        <title>Pichia sorbitophila, an interspecies yeast hybrid reveals early steps of genome resolution following polyploidization.</title>
        <authorList>
            <person name="Leh Louis V."/>
            <person name="Despons L."/>
            <person name="Friedrich A."/>
            <person name="Martin T."/>
            <person name="Durrens P."/>
            <person name="Casaregola S."/>
            <person name="Neuveglise C."/>
            <person name="Fairhead C."/>
            <person name="Marck C."/>
            <person name="Cruz J.A."/>
            <person name="Straub M.L."/>
            <person name="Kugler V."/>
            <person name="Sacerdot C."/>
            <person name="Uzunov Z."/>
            <person name="Thierry A."/>
            <person name="Weiss S."/>
            <person name="Bleykasten C."/>
            <person name="De Montigny J."/>
            <person name="Jacques N."/>
            <person name="Jung P."/>
            <person name="Lemaire M."/>
            <person name="Mallet S."/>
            <person name="Morel G."/>
            <person name="Richard G.F."/>
            <person name="Sarkar A."/>
            <person name="Savel G."/>
            <person name="Schacherer J."/>
            <person name="Seret M.L."/>
            <person name="Talla E."/>
            <person name="Samson G."/>
            <person name="Jubin C."/>
            <person name="Poulain J."/>
            <person name="Vacherie B."/>
            <person name="Barbe V."/>
            <person name="Pelletier E."/>
            <person name="Sherman D.J."/>
            <person name="Westhof E."/>
            <person name="Weissenbach J."/>
            <person name="Baret P.V."/>
            <person name="Wincker P."/>
            <person name="Gaillardin C."/>
            <person name="Dujon B."/>
            <person name="Souciet J.L."/>
        </authorList>
    </citation>
    <scope>NUCLEOTIDE SEQUENCE [LARGE SCALE GENOMIC DNA]</scope>
    <source>
        <strain evidence="4">ATCC MYA-4447 / BCRC 22081 / CBS 7064 / NBRC 10061 / NRRL Y-12695</strain>
    </source>
</reference>
<evidence type="ECO:0000313" key="4">
    <source>
        <dbReference type="Proteomes" id="UP000005222"/>
    </source>
</evidence>
<evidence type="ECO:0000313" key="3">
    <source>
        <dbReference type="EMBL" id="CCE84274.1"/>
    </source>
</evidence>
<name>G8Y8D7_PICSO</name>
<feature type="region of interest" description="Disordered" evidence="1">
    <location>
        <begin position="723"/>
        <end position="779"/>
    </location>
</feature>
<feature type="compositionally biased region" description="Low complexity" evidence="1">
    <location>
        <begin position="734"/>
        <end position="779"/>
    </location>
</feature>
<dbReference type="PANTHER" id="PTHR37988">
    <property type="entry name" value="UPF0592 MEMBRANE PROTEIN C7D4.03C"/>
    <property type="match status" value="1"/>
</dbReference>
<feature type="region of interest" description="Disordered" evidence="1">
    <location>
        <begin position="680"/>
        <end position="700"/>
    </location>
</feature>
<dbReference type="Proteomes" id="UP000005222">
    <property type="component" value="Chromosome K"/>
</dbReference>
<accession>G8Y8D7</accession>
<sequence length="978" mass="111349">MVGVLSMTGGMSRKKSSSRGSEASVTGDPGTGGSSLAPAGVFEPRRTPLTGSSSEHSSSDRSELIHALLKRYKKLEIVLPRFNSKTNSTQKTNILRKNVLPFLRSLHKYDDTLVSDIKTYNSFTSVSSAVLLKWWRSLLNCINHQASAPNSQVVSSNDRNAYLECISRIIERQDWRYVDADIELSFQSLLSATLEYSIHKLQTLKAVSLAMSAFIGKTFAYSFFYLDNVSTVLLFLLNVKQSMMESISSQFDHNLAEEENKPLIESCFPSRIKHLINYKGLDHLSRKQKVFVNAIAPPKKPVKGIRGPNEFWVRRWCSRDSDVFYSFFRHYISILGAYIKDKMVISHGVLLLCPGFRVIFGHVHQIFNIAFLGLTKASMGSVPLALGSPMGSRDKNMKASVYNANPMKPHEVYYDAILKFFRVMRHISFLDVTLGPELVYFVNVILINMAKSTPVYDYNMTGFIFNLVHEYVYYVGDEVDWGFWLSCIYTSVNQTDHIQTLLKSFAFLFNIWDMIPDRSFPDTSKYPASWMIRADESLKMNFIYWLISEDVWDRFLVHWHPIVRSYYLRLVIWRVIGFEGLNPQSSSKLVEIIDTRLKKSYRKLIDMSKTFKHEELNFRPDSPLANRKFGILTNTSQEDALIFGESDVTGFSKPSQIRKTHPYEIFDEAIYSCSSLPVSPSLNGRRNENRPNENRQVRNNSLVSSIGKLFKILSTDDKKEDDFQKETHGVQRKSASCTSLSTTFSSKSDSSSPSVSSYRSTPTSFTDLSTDSSLKSDSDSWSMRSRVLDPLDSRETKPPEIYKMPPDIKRPLYKFSIVVDHESMNRKLYITNSKGGFIGKHSLASNISKMPFFPLASFLLDVDPRNERYILNSNISEDDYTKGSEVNSAQRSYIEPMKVSHITNLGKSLNEWNCICTELDKYLSELMVSDKFDSILHVDDSSESISLGDSMVAMDTLKSYTPFMPVDNSTEIKFLNAG</sequence>
<keyword evidence="4" id="KW-1185">Reference proteome</keyword>
<dbReference type="HOGENOM" id="CLU_005190_0_0_1"/>
<dbReference type="OMA" id="WHEIENA"/>
<reference evidence="2" key="1">
    <citation type="submission" date="2011-10" db="EMBL/GenBank/DDBJ databases">
        <authorList>
            <person name="Genoscope - CEA"/>
        </authorList>
    </citation>
    <scope>NUCLEOTIDE SEQUENCE</scope>
</reference>
<proteinExistence type="predicted"/>
<feature type="compositionally biased region" description="Low complexity" evidence="1">
    <location>
        <begin position="1"/>
        <end position="11"/>
    </location>
</feature>
<feature type="region of interest" description="Disordered" evidence="1">
    <location>
        <begin position="1"/>
        <end position="61"/>
    </location>
</feature>
<dbReference type="InterPro" id="IPR013887">
    <property type="entry name" value="UPF0592"/>
</dbReference>
<protein>
    <submittedName>
        <fullName evidence="2">Piso0_003815 protein</fullName>
    </submittedName>
</protein>
<dbReference type="FunCoup" id="G8Y8D7">
    <property type="interactions" value="181"/>
</dbReference>
<dbReference type="OrthoDB" id="296767at2759"/>
<organism evidence="2 4">
    <name type="scientific">Pichia sorbitophila (strain ATCC MYA-4447 / BCRC 22081 / CBS 7064 / NBRC 10061 / NRRL Y-12695)</name>
    <name type="common">Hybrid yeast</name>
    <dbReference type="NCBI Taxonomy" id="559304"/>
    <lineage>
        <taxon>Eukaryota</taxon>
        <taxon>Fungi</taxon>
        <taxon>Dikarya</taxon>
        <taxon>Ascomycota</taxon>
        <taxon>Saccharomycotina</taxon>
        <taxon>Pichiomycetes</taxon>
        <taxon>Debaryomycetaceae</taxon>
        <taxon>Millerozyma</taxon>
    </lineage>
</organism>
<dbReference type="InParanoid" id="G8Y8D7"/>
<evidence type="ECO:0000313" key="2">
    <source>
        <dbReference type="EMBL" id="CCE83243.1"/>
    </source>
</evidence>
<dbReference type="EMBL" id="FO082049">
    <property type="protein sequence ID" value="CCE83243.1"/>
    <property type="molecule type" value="Genomic_DNA"/>
</dbReference>
<dbReference type="Pfam" id="PF08578">
    <property type="entry name" value="DUF1765"/>
    <property type="match status" value="1"/>
</dbReference>
<dbReference type="AlphaFoldDB" id="G8Y8D7"/>
<dbReference type="EMBL" id="FO082048">
    <property type="protein sequence ID" value="CCE84274.1"/>
    <property type="molecule type" value="Genomic_DNA"/>
</dbReference>
<dbReference type="Proteomes" id="UP000005222">
    <property type="component" value="Chromosome L"/>
</dbReference>
<dbReference type="STRING" id="559304.G8Y8D7"/>
<evidence type="ECO:0000256" key="1">
    <source>
        <dbReference type="SAM" id="MobiDB-lite"/>
    </source>
</evidence>
<feature type="compositionally biased region" description="Basic and acidic residues" evidence="1">
    <location>
        <begin position="685"/>
        <end position="696"/>
    </location>
</feature>
<dbReference type="eggNOG" id="ENOG502QPNW">
    <property type="taxonomic scope" value="Eukaryota"/>
</dbReference>
<dbReference type="PANTHER" id="PTHR37988:SF1">
    <property type="entry name" value="UPF0592 MEMBRANE PROTEIN C7D4.03C"/>
    <property type="match status" value="1"/>
</dbReference>